<gene>
    <name evidence="4" type="ORF">EHS25_001824</name>
</gene>
<dbReference type="EMBL" id="RSCD01000012">
    <property type="protein sequence ID" value="RSH89838.1"/>
    <property type="molecule type" value="Genomic_DNA"/>
</dbReference>
<dbReference type="InterPro" id="IPR001878">
    <property type="entry name" value="Znf_CCHC"/>
</dbReference>
<dbReference type="Gene3D" id="4.10.60.10">
    <property type="entry name" value="Zinc finger, CCHC-type"/>
    <property type="match status" value="1"/>
</dbReference>
<dbReference type="GO" id="GO:0006397">
    <property type="term" value="P:mRNA processing"/>
    <property type="evidence" value="ECO:0007669"/>
    <property type="project" value="UniProtKB-KW"/>
</dbReference>
<dbReference type="Proteomes" id="UP000279259">
    <property type="component" value="Unassembled WGS sequence"/>
</dbReference>
<keyword evidence="2" id="KW-0479">Metal-binding</keyword>
<dbReference type="GO" id="GO:0003676">
    <property type="term" value="F:nucleic acid binding"/>
    <property type="evidence" value="ECO:0007669"/>
    <property type="project" value="InterPro"/>
</dbReference>
<dbReference type="GO" id="GO:0008270">
    <property type="term" value="F:zinc ion binding"/>
    <property type="evidence" value="ECO:0007669"/>
    <property type="project" value="UniProtKB-KW"/>
</dbReference>
<reference evidence="4 5" key="1">
    <citation type="submission" date="2018-11" db="EMBL/GenBank/DDBJ databases">
        <title>Genome sequence of Saitozyma podzolica DSM 27192.</title>
        <authorList>
            <person name="Aliyu H."/>
            <person name="Gorte O."/>
            <person name="Ochsenreither K."/>
        </authorList>
    </citation>
    <scope>NUCLEOTIDE SEQUENCE [LARGE SCALE GENOMIC DNA]</scope>
    <source>
        <strain evidence="4 5">DSM 27192</strain>
    </source>
</reference>
<organism evidence="4 5">
    <name type="scientific">Saitozyma podzolica</name>
    <dbReference type="NCBI Taxonomy" id="1890683"/>
    <lineage>
        <taxon>Eukaryota</taxon>
        <taxon>Fungi</taxon>
        <taxon>Dikarya</taxon>
        <taxon>Basidiomycota</taxon>
        <taxon>Agaricomycotina</taxon>
        <taxon>Tremellomycetes</taxon>
        <taxon>Tremellales</taxon>
        <taxon>Trimorphomycetaceae</taxon>
        <taxon>Saitozyma</taxon>
    </lineage>
</organism>
<keyword evidence="5" id="KW-1185">Reference proteome</keyword>
<dbReference type="SUPFAM" id="SSF57756">
    <property type="entry name" value="Retrovirus zinc finger-like domains"/>
    <property type="match status" value="1"/>
</dbReference>
<proteinExistence type="predicted"/>
<keyword evidence="2" id="KW-0862">Zinc</keyword>
<comment type="caution">
    <text evidence="4">The sequence shown here is derived from an EMBL/GenBank/DDBJ whole genome shotgun (WGS) entry which is preliminary data.</text>
</comment>
<dbReference type="OrthoDB" id="7691805at2759"/>
<dbReference type="SMART" id="SM00343">
    <property type="entry name" value="ZnF_C2HC"/>
    <property type="match status" value="1"/>
</dbReference>
<evidence type="ECO:0000256" key="2">
    <source>
        <dbReference type="PROSITE-ProRule" id="PRU00047"/>
    </source>
</evidence>
<keyword evidence="2" id="KW-0863">Zinc-finger</keyword>
<feature type="domain" description="CCHC-type" evidence="3">
    <location>
        <begin position="154"/>
        <end position="169"/>
    </location>
</feature>
<evidence type="ECO:0000259" key="3">
    <source>
        <dbReference type="PROSITE" id="PS50158"/>
    </source>
</evidence>
<evidence type="ECO:0000313" key="4">
    <source>
        <dbReference type="EMBL" id="RSH89838.1"/>
    </source>
</evidence>
<sequence>MWAYCEHLHALNIVENHGEVRRKHYSLDLDDDATSEGMAAHVELFSRLIMDARLVGIQHTSHERAAMFVGTIFGQSYRPVIAEINAVDEKDRDWPLVLSKYNAESTRHKARPPAPSTAPRGGAILATLGQSGITREAAERGHKQRPVDMSKVECYECHKTGHYARDCRSKGKGGSDGQGGVRSGKVIIVDAEVPCGIRIHQPEKKT</sequence>
<dbReference type="InterPro" id="IPR036875">
    <property type="entry name" value="Znf_CCHC_sf"/>
</dbReference>
<accession>A0A427YFH1</accession>
<dbReference type="AlphaFoldDB" id="A0A427YFH1"/>
<evidence type="ECO:0000313" key="5">
    <source>
        <dbReference type="Proteomes" id="UP000279259"/>
    </source>
</evidence>
<evidence type="ECO:0000256" key="1">
    <source>
        <dbReference type="ARBA" id="ARBA00022664"/>
    </source>
</evidence>
<protein>
    <recommendedName>
        <fullName evidence="3">CCHC-type domain-containing protein</fullName>
    </recommendedName>
</protein>
<keyword evidence="1" id="KW-0507">mRNA processing</keyword>
<name>A0A427YFH1_9TREE</name>
<dbReference type="PROSITE" id="PS50158">
    <property type="entry name" value="ZF_CCHC"/>
    <property type="match status" value="1"/>
</dbReference>